<dbReference type="PANTHER" id="PTHR43273:SF8">
    <property type="entry name" value="RADICAL SAM DOMAIN PROTEIN"/>
    <property type="match status" value="1"/>
</dbReference>
<evidence type="ECO:0000313" key="7">
    <source>
        <dbReference type="Proteomes" id="UP000306145"/>
    </source>
</evidence>
<dbReference type="InterPro" id="IPR058240">
    <property type="entry name" value="rSAM_sf"/>
</dbReference>
<keyword evidence="2" id="KW-0479">Metal-binding</keyword>
<dbReference type="InterPro" id="IPR023867">
    <property type="entry name" value="Sulphatase_maturase_rSAM"/>
</dbReference>
<keyword evidence="3" id="KW-0408">Iron</keyword>
<accession>A0A5C4QYB9</accession>
<keyword evidence="1" id="KW-0949">S-adenosyl-L-methionine</keyword>
<dbReference type="Pfam" id="PF04055">
    <property type="entry name" value="Radical_SAM"/>
    <property type="match status" value="1"/>
</dbReference>
<evidence type="ECO:0000256" key="2">
    <source>
        <dbReference type="ARBA" id="ARBA00022723"/>
    </source>
</evidence>
<dbReference type="InterPro" id="IPR026335">
    <property type="entry name" value="rSAM_SPASM_FxsB"/>
</dbReference>
<keyword evidence="7" id="KW-1185">Reference proteome</keyword>
<keyword evidence="4" id="KW-0411">Iron-sulfur</keyword>
<dbReference type="Proteomes" id="UP000306145">
    <property type="component" value="Unassembled WGS sequence"/>
</dbReference>
<organism evidence="6 7">
    <name type="scientific">Micromonospora orduensis</name>
    <dbReference type="NCBI Taxonomy" id="1420891"/>
    <lineage>
        <taxon>Bacteria</taxon>
        <taxon>Bacillati</taxon>
        <taxon>Actinomycetota</taxon>
        <taxon>Actinomycetes</taxon>
        <taxon>Micromonosporales</taxon>
        <taxon>Micromonosporaceae</taxon>
        <taxon>Micromonospora</taxon>
    </lineage>
</organism>
<evidence type="ECO:0000256" key="3">
    <source>
        <dbReference type="ARBA" id="ARBA00023004"/>
    </source>
</evidence>
<dbReference type="NCBIfam" id="TIGR04269">
    <property type="entry name" value="SAM_SPASM_FxsB"/>
    <property type="match status" value="1"/>
</dbReference>
<sequence>MTAGRSVPAPPGAAISQYVLKVHSRCDLSCDHCYVYEHADQTWRGRPREMATQTLDAAAARIAEHASAHDLPVVHVVLHGGEPLLLGPARMRRILSGLRTAIEPTAVLDLRMQTNGVRLDPTFCDIFVEYDVKVGISLDGDRVANDRHRRFANGASSHDPVRRALALLRSPEYRDSYAGILCTVDVANDPDAVYDALLAEEPPRIDLLLPHHTWDHPPVRPGGAPTPYADWLGRIHRRWVDDGRPVSIRLFDALDPRGTSAGTEAVGLGPADLVVVETDGTWEQADSLKVAYDGAAGTGLTVFDHTVDEAARHPGVATRQSGLAGLSAICRSCPVVVRCGGGLYAHRYRSGAGFDNPSVYCTDLRALISIIDRRAPGTAPVAVPRQAGGIPAERQPVLSLAVVSSDAERTLDDIAGGHGDPESITFLVDSQLAIVRALLAASRETAAPDSGWDLLVDLDATVPDTVRAVLRHPFVRPRLIRRLQAAARPVPRTPEPDPVAALAAAVAVRAGVAAELRVPVLGGQVFLPTLGVFRLPFAGVDAALLTVRPGGFRLVAGGDPHDVRLDEPTTWPSGWLPTQPGPLPDHDLTIEDLDPARDCYGDRVRERLAGGPAAELGRTVATAWQLAERDVPRHAEAMSIGMRAVVPLDTPPTGALRSATARAAFGAVAVGPIADPATLAVLLVHEWQHSKLGAALDLYDLVEPGSPARLRVAWRPDPRPLEGVLQGAYAHLAVAEVWHARAVADRPADPMAATLAARYRTWTGQALDALAASGSLTGAGDRFVEGMRRALAELV</sequence>
<dbReference type="NCBIfam" id="TIGR04267">
    <property type="entry name" value="mod_HExxH"/>
    <property type="match status" value="1"/>
</dbReference>
<dbReference type="OrthoDB" id="9782387at2"/>
<reference evidence="6 7" key="1">
    <citation type="submission" date="2019-06" db="EMBL/GenBank/DDBJ databases">
        <title>Micromonospora ordensis sp. nov., isolated from deep marine sediment.</title>
        <authorList>
            <person name="Veyisoglu A."/>
            <person name="Carro L."/>
            <person name="Klenk H.-P."/>
            <person name="Sahin N."/>
        </authorList>
    </citation>
    <scope>NUCLEOTIDE SEQUENCE [LARGE SCALE GENOMIC DNA]</scope>
    <source>
        <strain evidence="6 7">S2509</strain>
    </source>
</reference>
<dbReference type="SUPFAM" id="SSF102114">
    <property type="entry name" value="Radical SAM enzymes"/>
    <property type="match status" value="1"/>
</dbReference>
<dbReference type="PANTHER" id="PTHR43273">
    <property type="entry name" value="ANAEROBIC SULFATASE-MATURATING ENZYME HOMOLOG ASLB-RELATED"/>
    <property type="match status" value="1"/>
</dbReference>
<dbReference type="GO" id="GO:0051536">
    <property type="term" value="F:iron-sulfur cluster binding"/>
    <property type="evidence" value="ECO:0007669"/>
    <property type="project" value="UniProtKB-KW"/>
</dbReference>
<feature type="domain" description="Radical SAM core" evidence="5">
    <location>
        <begin position="12"/>
        <end position="257"/>
    </location>
</feature>
<evidence type="ECO:0000256" key="1">
    <source>
        <dbReference type="ARBA" id="ARBA00022691"/>
    </source>
</evidence>
<dbReference type="InterPro" id="IPR007197">
    <property type="entry name" value="rSAM"/>
</dbReference>
<dbReference type="SFLD" id="SFLDG01072">
    <property type="entry name" value="dehydrogenase_like"/>
    <property type="match status" value="1"/>
</dbReference>
<evidence type="ECO:0000256" key="4">
    <source>
        <dbReference type="ARBA" id="ARBA00023014"/>
    </source>
</evidence>
<gene>
    <name evidence="6" type="ORF">FHG89_04645</name>
</gene>
<dbReference type="AlphaFoldDB" id="A0A5C4QYB9"/>
<dbReference type="InterPro" id="IPR026337">
    <property type="entry name" value="AKG_HExxH"/>
</dbReference>
<dbReference type="CDD" id="cd01335">
    <property type="entry name" value="Radical_SAM"/>
    <property type="match status" value="1"/>
</dbReference>
<dbReference type="SFLD" id="SFLDG01386">
    <property type="entry name" value="main_SPASM_domain-containing"/>
    <property type="match status" value="1"/>
</dbReference>
<comment type="caution">
    <text evidence="6">The sequence shown here is derived from an EMBL/GenBank/DDBJ whole genome shotgun (WGS) entry which is preliminary data.</text>
</comment>
<dbReference type="SFLD" id="SFLDS00029">
    <property type="entry name" value="Radical_SAM"/>
    <property type="match status" value="1"/>
</dbReference>
<dbReference type="GO" id="GO:0016491">
    <property type="term" value="F:oxidoreductase activity"/>
    <property type="evidence" value="ECO:0007669"/>
    <property type="project" value="InterPro"/>
</dbReference>
<evidence type="ECO:0000259" key="5">
    <source>
        <dbReference type="PROSITE" id="PS51918"/>
    </source>
</evidence>
<dbReference type="Gene3D" id="3.20.20.70">
    <property type="entry name" value="Aldolase class I"/>
    <property type="match status" value="1"/>
</dbReference>
<dbReference type="PROSITE" id="PS51918">
    <property type="entry name" value="RADICAL_SAM"/>
    <property type="match status" value="1"/>
</dbReference>
<dbReference type="EMBL" id="VDFY01000089">
    <property type="protein sequence ID" value="TNH30994.1"/>
    <property type="molecule type" value="Genomic_DNA"/>
</dbReference>
<proteinExistence type="predicted"/>
<dbReference type="GO" id="GO:0046872">
    <property type="term" value="F:metal ion binding"/>
    <property type="evidence" value="ECO:0007669"/>
    <property type="project" value="UniProtKB-KW"/>
</dbReference>
<evidence type="ECO:0000313" key="6">
    <source>
        <dbReference type="EMBL" id="TNH30994.1"/>
    </source>
</evidence>
<dbReference type="SFLD" id="SFLDG01067">
    <property type="entry name" value="SPASM/twitch_domain_containing"/>
    <property type="match status" value="1"/>
</dbReference>
<name>A0A5C4QYB9_9ACTN</name>
<protein>
    <submittedName>
        <fullName evidence="6">FxsB family radical SAM/SPASM domain protein</fullName>
    </submittedName>
</protein>
<dbReference type="InterPro" id="IPR013785">
    <property type="entry name" value="Aldolase_TIM"/>
</dbReference>